<dbReference type="PANTHER" id="PTHR42703:SF1">
    <property type="entry name" value="NA(+)_H(+) ANTIPORTER SUBUNIT D1"/>
    <property type="match status" value="1"/>
</dbReference>
<dbReference type="InterPro" id="IPR050586">
    <property type="entry name" value="CPA3_Na-H_Antiporter_D"/>
</dbReference>
<evidence type="ECO:0000256" key="8">
    <source>
        <dbReference type="SAM" id="Phobius"/>
    </source>
</evidence>
<feature type="transmembrane region" description="Helical" evidence="8">
    <location>
        <begin position="366"/>
        <end position="387"/>
    </location>
</feature>
<sequence length="497" mass="53245">MHYQILVLLPLLFAAFFAAISPWLGRRLEFPAAVLALGVSLWSAIQVLLQTLAHGPVTYLLGGWSPPWGISFVADTFSAAMLCLMSGMALLNLLANREQIEREFPEKTHVFYTLYLLTTAGHLGILSTGDIFNLYVLIEVAALSGYALLSWGGARAQLASLNYLLIGSTGASFYLFGVGYLYVKTGSLNMADVASILSTMGGTPALAGAFAIIMLGLWVKMALFPFHGWLPGAYSQSTNVSAALLAPMTTKVMAYVVVRMLITVFPTDFVASMPELSTIAVWMASAAIVVGALAALAQRDLRRMLCFILVAEVGYMAGGAFIGNRTAMTGTMLHIIADALMTLTLFMAVSNIVSKRGSPAFGDLKGLFRSMPFTMAAFVLGAMSMIGVPPLCGFFSKWYLVSGSMQAGQYVFAGALILSSLINVILFFRIFEICFFEGGQEHGSHEHGHHEESVLDEVHWTRLVPLAAAALILIAVGLSTGYIVDRVIAAALTGSIA</sequence>
<feature type="transmembrane region" description="Helical" evidence="8">
    <location>
        <begin position="107"/>
        <end position="125"/>
    </location>
</feature>
<name>F3YYT4_DESAF</name>
<comment type="subcellular location">
    <subcellularLocation>
        <location evidence="1">Cell membrane</location>
        <topology evidence="1">Multi-pass membrane protein</topology>
    </subcellularLocation>
    <subcellularLocation>
        <location evidence="7">Membrane</location>
        <topology evidence="7">Multi-pass membrane protein</topology>
    </subcellularLocation>
</comment>
<feature type="transmembrane region" description="Helical" evidence="8">
    <location>
        <begin position="6"/>
        <end position="25"/>
    </location>
</feature>
<reference evidence="10 11" key="1">
    <citation type="journal article" date="2011" name="J. Bacteriol.">
        <title>Genome sequence of the mercury-methylating and pleomorphic Desulfovibrio africanus Strain Walvis Bay.</title>
        <authorList>
            <person name="Brown S.D."/>
            <person name="Wall J.D."/>
            <person name="Kucken A.M."/>
            <person name="Gilmour C.C."/>
            <person name="Podar M."/>
            <person name="Brandt C.C."/>
            <person name="Teshima H."/>
            <person name="Detter J.C."/>
            <person name="Han C.S."/>
            <person name="Land M.L."/>
            <person name="Lucas S."/>
            <person name="Han J."/>
            <person name="Pennacchio L."/>
            <person name="Nolan M."/>
            <person name="Pitluck S."/>
            <person name="Woyke T."/>
            <person name="Goodwin L."/>
            <person name="Palumbo A.V."/>
            <person name="Elias D.A."/>
        </authorList>
    </citation>
    <scope>NUCLEOTIDE SEQUENCE [LARGE SCALE GENOMIC DNA]</scope>
    <source>
        <strain evidence="10 11">Walvis Bay</strain>
    </source>
</reference>
<feature type="transmembrane region" description="Helical" evidence="8">
    <location>
        <begin position="32"/>
        <end position="52"/>
    </location>
</feature>
<feature type="transmembrane region" description="Helical" evidence="8">
    <location>
        <begin position="407"/>
        <end position="428"/>
    </location>
</feature>
<dbReference type="HOGENOM" id="CLU_007100_9_5_7"/>
<keyword evidence="4 7" id="KW-0812">Transmembrane</keyword>
<accession>F3YYT4</accession>
<evidence type="ECO:0000313" key="11">
    <source>
        <dbReference type="Proteomes" id="UP000007844"/>
    </source>
</evidence>
<dbReference type="EMBL" id="CP003221">
    <property type="protein sequence ID" value="EGJ51910.1"/>
    <property type="molecule type" value="Genomic_DNA"/>
</dbReference>
<evidence type="ECO:0000259" key="9">
    <source>
        <dbReference type="Pfam" id="PF00361"/>
    </source>
</evidence>
<dbReference type="Pfam" id="PF00361">
    <property type="entry name" value="Proton_antipo_M"/>
    <property type="match status" value="1"/>
</dbReference>
<evidence type="ECO:0000256" key="1">
    <source>
        <dbReference type="ARBA" id="ARBA00004651"/>
    </source>
</evidence>
<organism evidence="10 11">
    <name type="scientific">Desulfocurvibacter africanus subsp. africanus str. Walvis Bay</name>
    <dbReference type="NCBI Taxonomy" id="690850"/>
    <lineage>
        <taxon>Bacteria</taxon>
        <taxon>Pseudomonadati</taxon>
        <taxon>Thermodesulfobacteriota</taxon>
        <taxon>Desulfovibrionia</taxon>
        <taxon>Desulfovibrionales</taxon>
        <taxon>Desulfovibrionaceae</taxon>
        <taxon>Desulfocurvibacter</taxon>
    </lineage>
</organism>
<dbReference type="PRINTS" id="PR01437">
    <property type="entry name" value="NUOXDRDTASE4"/>
</dbReference>
<feature type="transmembrane region" description="Helical" evidence="8">
    <location>
        <begin position="304"/>
        <end position="323"/>
    </location>
</feature>
<evidence type="ECO:0000256" key="7">
    <source>
        <dbReference type="RuleBase" id="RU000320"/>
    </source>
</evidence>
<keyword evidence="5 8" id="KW-1133">Transmembrane helix</keyword>
<feature type="transmembrane region" description="Helical" evidence="8">
    <location>
        <begin position="161"/>
        <end position="183"/>
    </location>
</feature>
<keyword evidence="3" id="KW-1003">Cell membrane</keyword>
<protein>
    <submittedName>
        <fullName evidence="10">NADH dehydrogenase (Quinone)</fullName>
    </submittedName>
</protein>
<feature type="domain" description="NADH:quinone oxidoreductase/Mrp antiporter transmembrane" evidence="9">
    <location>
        <begin position="130"/>
        <end position="422"/>
    </location>
</feature>
<dbReference type="AlphaFoldDB" id="F3YYT4"/>
<keyword evidence="6 8" id="KW-0472">Membrane</keyword>
<dbReference type="STRING" id="690850.Desaf_3633"/>
<dbReference type="InterPro" id="IPR001750">
    <property type="entry name" value="ND/Mrp_TM"/>
</dbReference>
<keyword evidence="11" id="KW-1185">Reference proteome</keyword>
<proteinExistence type="inferred from homology"/>
<dbReference type="PANTHER" id="PTHR42703">
    <property type="entry name" value="NADH DEHYDROGENASE"/>
    <property type="match status" value="1"/>
</dbReference>
<comment type="similarity">
    <text evidence="2">Belongs to the CPA3 antiporters (TC 2.A.63) subunit D family.</text>
</comment>
<dbReference type="RefSeq" id="WP_014261522.1">
    <property type="nucleotide sequence ID" value="NC_016629.1"/>
</dbReference>
<evidence type="ECO:0000256" key="4">
    <source>
        <dbReference type="ARBA" id="ARBA00022692"/>
    </source>
</evidence>
<feature type="transmembrane region" description="Helical" evidence="8">
    <location>
        <begin position="195"/>
        <end position="219"/>
    </location>
</feature>
<feature type="transmembrane region" description="Helical" evidence="8">
    <location>
        <begin position="463"/>
        <end position="484"/>
    </location>
</feature>
<dbReference type="eggNOG" id="COG0651">
    <property type="taxonomic scope" value="Bacteria"/>
</dbReference>
<feature type="transmembrane region" description="Helical" evidence="8">
    <location>
        <begin position="335"/>
        <end position="354"/>
    </location>
</feature>
<feature type="transmembrane region" description="Helical" evidence="8">
    <location>
        <begin position="279"/>
        <end position="297"/>
    </location>
</feature>
<gene>
    <name evidence="10" type="ORF">Desaf_3633</name>
</gene>
<dbReference type="KEGG" id="daf:Desaf_3633"/>
<dbReference type="GO" id="GO:0005886">
    <property type="term" value="C:plasma membrane"/>
    <property type="evidence" value="ECO:0007669"/>
    <property type="project" value="UniProtKB-SubCell"/>
</dbReference>
<feature type="transmembrane region" description="Helical" evidence="8">
    <location>
        <begin position="131"/>
        <end position="149"/>
    </location>
</feature>
<evidence type="ECO:0000256" key="2">
    <source>
        <dbReference type="ARBA" id="ARBA00005346"/>
    </source>
</evidence>
<dbReference type="GO" id="GO:0008137">
    <property type="term" value="F:NADH dehydrogenase (ubiquinone) activity"/>
    <property type="evidence" value="ECO:0007669"/>
    <property type="project" value="InterPro"/>
</dbReference>
<feature type="transmembrane region" description="Helical" evidence="8">
    <location>
        <begin position="72"/>
        <end position="95"/>
    </location>
</feature>
<evidence type="ECO:0000313" key="10">
    <source>
        <dbReference type="EMBL" id="EGJ51910.1"/>
    </source>
</evidence>
<dbReference type="Proteomes" id="UP000007844">
    <property type="component" value="Chromosome"/>
</dbReference>
<dbReference type="InterPro" id="IPR003918">
    <property type="entry name" value="NADH_UbQ_OxRdtase"/>
</dbReference>
<dbReference type="GO" id="GO:0042773">
    <property type="term" value="P:ATP synthesis coupled electron transport"/>
    <property type="evidence" value="ECO:0007669"/>
    <property type="project" value="InterPro"/>
</dbReference>
<evidence type="ECO:0000256" key="3">
    <source>
        <dbReference type="ARBA" id="ARBA00022475"/>
    </source>
</evidence>
<evidence type="ECO:0000256" key="6">
    <source>
        <dbReference type="ARBA" id="ARBA00023136"/>
    </source>
</evidence>
<evidence type="ECO:0000256" key="5">
    <source>
        <dbReference type="ARBA" id="ARBA00022989"/>
    </source>
</evidence>